<proteinExistence type="inferred from homology"/>
<name>A0ABS4KF11_9FIRM</name>
<feature type="domain" description="DALR anticodon binding" evidence="11">
    <location>
        <begin position="577"/>
        <end position="679"/>
    </location>
</feature>
<comment type="caution">
    <text evidence="12">The sequence shown here is derived from an EMBL/GenBank/DDBJ whole genome shotgun (WGS) entry which is preliminary data.</text>
</comment>
<comment type="similarity">
    <text evidence="2 10">Belongs to the class-II aminoacyl-tRNA synthetase family.</text>
</comment>
<evidence type="ECO:0000256" key="9">
    <source>
        <dbReference type="ARBA" id="ARBA00047937"/>
    </source>
</evidence>
<evidence type="ECO:0000256" key="2">
    <source>
        <dbReference type="ARBA" id="ARBA00008226"/>
    </source>
</evidence>
<accession>A0ABS4KF11</accession>
<gene>
    <name evidence="10" type="primary">glyS</name>
    <name evidence="12" type="ORF">J2Z35_000140</name>
</gene>
<evidence type="ECO:0000256" key="4">
    <source>
        <dbReference type="ARBA" id="ARBA00022598"/>
    </source>
</evidence>
<dbReference type="PANTHER" id="PTHR30075:SF2">
    <property type="entry name" value="GLYCINE--TRNA LIGASE, CHLOROPLASTIC_MITOCHONDRIAL 2"/>
    <property type="match status" value="1"/>
</dbReference>
<keyword evidence="4 10" id="KW-0436">Ligase</keyword>
<keyword evidence="7 10" id="KW-0648">Protein biosynthesis</keyword>
<keyword evidence="5 10" id="KW-0547">Nucleotide-binding</keyword>
<evidence type="ECO:0000256" key="1">
    <source>
        <dbReference type="ARBA" id="ARBA00004496"/>
    </source>
</evidence>
<keyword evidence="13" id="KW-1185">Reference proteome</keyword>
<keyword evidence="3 10" id="KW-0963">Cytoplasm</keyword>
<comment type="catalytic activity">
    <reaction evidence="9 10">
        <text>tRNA(Gly) + glycine + ATP = glycyl-tRNA(Gly) + AMP + diphosphate</text>
        <dbReference type="Rhea" id="RHEA:16013"/>
        <dbReference type="Rhea" id="RHEA-COMP:9664"/>
        <dbReference type="Rhea" id="RHEA-COMP:9683"/>
        <dbReference type="ChEBI" id="CHEBI:30616"/>
        <dbReference type="ChEBI" id="CHEBI:33019"/>
        <dbReference type="ChEBI" id="CHEBI:57305"/>
        <dbReference type="ChEBI" id="CHEBI:78442"/>
        <dbReference type="ChEBI" id="CHEBI:78522"/>
        <dbReference type="ChEBI" id="CHEBI:456215"/>
        <dbReference type="EC" id="6.1.1.14"/>
    </reaction>
</comment>
<dbReference type="InterPro" id="IPR015944">
    <property type="entry name" value="Gly-tRNA-synth_bsu"/>
</dbReference>
<dbReference type="HAMAP" id="MF_00255">
    <property type="entry name" value="Gly_tRNA_synth_beta"/>
    <property type="match status" value="1"/>
</dbReference>
<dbReference type="InterPro" id="IPR008909">
    <property type="entry name" value="DALR_anticod-bd"/>
</dbReference>
<evidence type="ECO:0000259" key="11">
    <source>
        <dbReference type="Pfam" id="PF05746"/>
    </source>
</evidence>
<evidence type="ECO:0000313" key="13">
    <source>
        <dbReference type="Proteomes" id="UP001314903"/>
    </source>
</evidence>
<dbReference type="Pfam" id="PF05746">
    <property type="entry name" value="DALR_1"/>
    <property type="match status" value="1"/>
</dbReference>
<protein>
    <recommendedName>
        <fullName evidence="10">Glycine--tRNA ligase beta subunit</fullName>
        <ecNumber evidence="10">6.1.1.14</ecNumber>
    </recommendedName>
    <alternativeName>
        <fullName evidence="10">Glycyl-tRNA synthetase beta subunit</fullName>
        <shortName evidence="10">GlyRS</shortName>
    </alternativeName>
</protein>
<evidence type="ECO:0000256" key="5">
    <source>
        <dbReference type="ARBA" id="ARBA00022741"/>
    </source>
</evidence>
<keyword evidence="6 10" id="KW-0067">ATP-binding</keyword>
<keyword evidence="8 10" id="KW-0030">Aminoacyl-tRNA synthetase</keyword>
<dbReference type="PRINTS" id="PR01045">
    <property type="entry name" value="TRNASYNTHGB"/>
</dbReference>
<dbReference type="GO" id="GO:0004820">
    <property type="term" value="F:glycine-tRNA ligase activity"/>
    <property type="evidence" value="ECO:0007669"/>
    <property type="project" value="UniProtKB-EC"/>
</dbReference>
<dbReference type="Proteomes" id="UP001314903">
    <property type="component" value="Unassembled WGS sequence"/>
</dbReference>
<evidence type="ECO:0000313" key="12">
    <source>
        <dbReference type="EMBL" id="MBP2026351.1"/>
    </source>
</evidence>
<dbReference type="PROSITE" id="PS50861">
    <property type="entry name" value="AA_TRNA_LIGASE_II_GLYAB"/>
    <property type="match status" value="1"/>
</dbReference>
<sequence>MNKNLLLEIGVEEIPARFISKTKSDMKQYLLNKFKELRIDCEDINVKATPRRLAIFIKGLSETQKSIEEEYKGPARKIAFDEAQNPSKALLGFLKGKGADEKDIYFKTSGKEEYIYVKVSKIGEKTESLLKDLFEGMIRAMSFPKSMQWGGKNIRFVRPIRWFLCIFGEEILNFEIEGIKSGDITKGHRFLGNSEIKISSIDEYEKKLEENFVILDDKKRQGMILSQCNEVAKSLNGHMVMDEELLEEITYLVEYPTAFYGDFDESYLSLPKEVIITPMKEHQRYFPVVDSDDKLINKFITVRNGDSNGIENVKKGNEKVLDARLSDALFFYNEDLKKPLEAYVQRLDTIVFQQKLGTLLDKTKRIQTLSGQIAKELNIASDDLERSAYLLKADLTTSMVFEFPELQGIMGRYYSLNENKAVGEAIYEHYLPRFAGDELPQTEEGIILSITDKIDSLAGFFAIGIQPTGSQDPYALRRQALGILNILIEKKLNIKVETLARLALQNFDFLEFDREKTHSELMEFFGLRLKNLFSEFGIRYDVIDAIIEVEDSNPYDLKVRADELDYFVKNHDVTDILNAFSRVCNIAKKGSLGEVNEDLFDSSEEKNLWRVYKDIKSDVETFLENKEYIKGIEMLVSIKDDIDKFFDSVMVMDENPDIKENRLRMLNHIKHTMEKVADLSKIVDSK</sequence>
<dbReference type="PANTHER" id="PTHR30075">
    <property type="entry name" value="GLYCYL-TRNA SYNTHETASE"/>
    <property type="match status" value="1"/>
</dbReference>
<evidence type="ECO:0000256" key="7">
    <source>
        <dbReference type="ARBA" id="ARBA00022917"/>
    </source>
</evidence>
<comment type="subunit">
    <text evidence="10">Tetramer of two alpha and two beta subunits.</text>
</comment>
<dbReference type="SUPFAM" id="SSF109604">
    <property type="entry name" value="HD-domain/PDEase-like"/>
    <property type="match status" value="1"/>
</dbReference>
<evidence type="ECO:0000256" key="8">
    <source>
        <dbReference type="ARBA" id="ARBA00023146"/>
    </source>
</evidence>
<dbReference type="NCBIfam" id="TIGR00211">
    <property type="entry name" value="glyS"/>
    <property type="match status" value="1"/>
</dbReference>
<organism evidence="12 13">
    <name type="scientific">Acetoanaerobium pronyense</name>
    <dbReference type="NCBI Taxonomy" id="1482736"/>
    <lineage>
        <taxon>Bacteria</taxon>
        <taxon>Bacillati</taxon>
        <taxon>Bacillota</taxon>
        <taxon>Clostridia</taxon>
        <taxon>Peptostreptococcales</taxon>
        <taxon>Filifactoraceae</taxon>
        <taxon>Acetoanaerobium</taxon>
    </lineage>
</organism>
<dbReference type="EC" id="6.1.1.14" evidence="10"/>
<evidence type="ECO:0000256" key="6">
    <source>
        <dbReference type="ARBA" id="ARBA00022840"/>
    </source>
</evidence>
<evidence type="ECO:0000256" key="3">
    <source>
        <dbReference type="ARBA" id="ARBA00022490"/>
    </source>
</evidence>
<dbReference type="Pfam" id="PF02092">
    <property type="entry name" value="tRNA_synt_2f"/>
    <property type="match status" value="1"/>
</dbReference>
<dbReference type="EMBL" id="JAGGLI010000001">
    <property type="protein sequence ID" value="MBP2026351.1"/>
    <property type="molecule type" value="Genomic_DNA"/>
</dbReference>
<evidence type="ECO:0000256" key="10">
    <source>
        <dbReference type="HAMAP-Rule" id="MF_00255"/>
    </source>
</evidence>
<dbReference type="RefSeq" id="WP_209658310.1">
    <property type="nucleotide sequence ID" value="NZ_JAGGLI010000001.1"/>
</dbReference>
<reference evidence="12 13" key="1">
    <citation type="submission" date="2021-03" db="EMBL/GenBank/DDBJ databases">
        <title>Genomic Encyclopedia of Type Strains, Phase IV (KMG-IV): sequencing the most valuable type-strain genomes for metagenomic binning, comparative biology and taxonomic classification.</title>
        <authorList>
            <person name="Goeker M."/>
        </authorList>
    </citation>
    <scope>NUCLEOTIDE SEQUENCE [LARGE SCALE GENOMIC DNA]</scope>
    <source>
        <strain evidence="12 13">DSM 27512</strain>
    </source>
</reference>
<comment type="subcellular location">
    <subcellularLocation>
        <location evidence="1 10">Cytoplasm</location>
    </subcellularLocation>
</comment>
<dbReference type="InterPro" id="IPR006194">
    <property type="entry name" value="Gly-tRNA-synth_heterodimer"/>
</dbReference>